<evidence type="ECO:0000256" key="1">
    <source>
        <dbReference type="ARBA" id="ARBA00004496"/>
    </source>
</evidence>
<feature type="compositionally biased region" description="Pro residues" evidence="6">
    <location>
        <begin position="1"/>
        <end position="11"/>
    </location>
</feature>
<dbReference type="CDD" id="cd16180">
    <property type="entry name" value="EFh_PEF_Group_I"/>
    <property type="match status" value="1"/>
</dbReference>
<dbReference type="EMBL" id="SPNW01000004">
    <property type="protein sequence ID" value="TIA92883.1"/>
    <property type="molecule type" value="Genomic_DNA"/>
</dbReference>
<dbReference type="Pfam" id="PF13405">
    <property type="entry name" value="EF-hand_6"/>
    <property type="match status" value="1"/>
</dbReference>
<evidence type="ECO:0000313" key="10">
    <source>
        <dbReference type="Proteomes" id="UP000310189"/>
    </source>
</evidence>
<feature type="region of interest" description="Disordered" evidence="6">
    <location>
        <begin position="1"/>
        <end position="49"/>
    </location>
</feature>
<reference evidence="9 10" key="1">
    <citation type="submission" date="2019-03" db="EMBL/GenBank/DDBJ databases">
        <title>Sequencing 23 genomes of Wallemia ichthyophaga.</title>
        <authorList>
            <person name="Gostincar C."/>
        </authorList>
    </citation>
    <scope>NUCLEOTIDE SEQUENCE [LARGE SCALE GENOMIC DNA]</scope>
    <source>
        <strain evidence="9 10">EXF-5753</strain>
    </source>
</reference>
<evidence type="ECO:0000256" key="4">
    <source>
        <dbReference type="ARBA" id="ARBA00022737"/>
    </source>
</evidence>
<proteinExistence type="predicted"/>
<keyword evidence="7" id="KW-0812">Transmembrane</keyword>
<organism evidence="9 10">
    <name type="scientific">Wallemia hederae</name>
    <dbReference type="NCBI Taxonomy" id="1540922"/>
    <lineage>
        <taxon>Eukaryota</taxon>
        <taxon>Fungi</taxon>
        <taxon>Dikarya</taxon>
        <taxon>Basidiomycota</taxon>
        <taxon>Wallemiomycotina</taxon>
        <taxon>Wallemiomycetes</taxon>
        <taxon>Wallemiales</taxon>
        <taxon>Wallemiaceae</taxon>
        <taxon>Wallemia</taxon>
    </lineage>
</organism>
<feature type="transmembrane region" description="Helical" evidence="7">
    <location>
        <begin position="238"/>
        <end position="259"/>
    </location>
</feature>
<gene>
    <name evidence="9" type="ORF">E3P99_00409</name>
</gene>
<dbReference type="PROSITE" id="PS00018">
    <property type="entry name" value="EF_HAND_1"/>
    <property type="match status" value="2"/>
</dbReference>
<sequence>MYGAPNYPPPGGAGGYGSGYGSAPPPAPHRGSYGSGGGAAGGAGYGAAPPVPGRGSYSSGAAPGYGAAGGAPGYGSHGHTHSPAGSYGAPGYSGGSNAYASAGYSRPRPPTTYIDPTVRSWFETVDRNRSGQIDATELQMALVNGDYSNFDLDTTKMLIGIFDVDKTGTISIEEFAGVFKYINDWRNVFQHFDTDRSGSIEGHELANALAQFGYRLTPFTLRVLEDKYGQYPLYHRRLWLTFSGSSSHLFFFLCLFFALFSNVFVFSLSNFISSAINVALLVLFSYIVYDLVHAGNPNYNRRGAYSGASGMQGISFDRFVRCCVAVKTLSENFQRLDVNRSGYVNMDYELFLQSALAAP</sequence>
<dbReference type="GO" id="GO:0005509">
    <property type="term" value="F:calcium ion binding"/>
    <property type="evidence" value="ECO:0007669"/>
    <property type="project" value="InterPro"/>
</dbReference>
<dbReference type="Proteomes" id="UP000310189">
    <property type="component" value="Unassembled WGS sequence"/>
</dbReference>
<comment type="subcellular location">
    <subcellularLocation>
        <location evidence="1">Cytoplasm</location>
    </subcellularLocation>
</comment>
<dbReference type="GO" id="GO:0005737">
    <property type="term" value="C:cytoplasm"/>
    <property type="evidence" value="ECO:0007669"/>
    <property type="project" value="UniProtKB-SubCell"/>
</dbReference>
<dbReference type="SUPFAM" id="SSF47473">
    <property type="entry name" value="EF-hand"/>
    <property type="match status" value="2"/>
</dbReference>
<dbReference type="PANTHER" id="PTHR46212">
    <property type="entry name" value="PEFLIN"/>
    <property type="match status" value="1"/>
</dbReference>
<dbReference type="Gene3D" id="1.10.238.10">
    <property type="entry name" value="EF-hand"/>
    <property type="match status" value="2"/>
</dbReference>
<evidence type="ECO:0000313" key="9">
    <source>
        <dbReference type="EMBL" id="TIA92883.1"/>
    </source>
</evidence>
<evidence type="ECO:0000256" key="2">
    <source>
        <dbReference type="ARBA" id="ARBA00022490"/>
    </source>
</evidence>
<dbReference type="GO" id="GO:0048306">
    <property type="term" value="F:calcium-dependent protein binding"/>
    <property type="evidence" value="ECO:0007669"/>
    <property type="project" value="UniProtKB-ARBA"/>
</dbReference>
<feature type="transmembrane region" description="Helical" evidence="7">
    <location>
        <begin position="271"/>
        <end position="292"/>
    </location>
</feature>
<accession>A0A4V4LU41</accession>
<evidence type="ECO:0000256" key="7">
    <source>
        <dbReference type="SAM" id="Phobius"/>
    </source>
</evidence>
<keyword evidence="7" id="KW-0472">Membrane</keyword>
<dbReference type="PANTHER" id="PTHR46212:SF3">
    <property type="entry name" value="GH27120P"/>
    <property type="match status" value="1"/>
</dbReference>
<feature type="compositionally biased region" description="Gly residues" evidence="6">
    <location>
        <begin position="33"/>
        <end position="45"/>
    </location>
</feature>
<keyword evidence="3" id="KW-0479">Metal-binding</keyword>
<dbReference type="AlphaFoldDB" id="A0A4V4LU41"/>
<evidence type="ECO:0000256" key="3">
    <source>
        <dbReference type="ARBA" id="ARBA00022723"/>
    </source>
</evidence>
<dbReference type="InterPro" id="IPR018247">
    <property type="entry name" value="EF_Hand_1_Ca_BS"/>
</dbReference>
<feature type="domain" description="EF-hand" evidence="8">
    <location>
        <begin position="113"/>
        <end position="148"/>
    </location>
</feature>
<dbReference type="InterPro" id="IPR002048">
    <property type="entry name" value="EF_hand_dom"/>
</dbReference>
<dbReference type="InterPro" id="IPR011992">
    <property type="entry name" value="EF-hand-dom_pair"/>
</dbReference>
<dbReference type="Pfam" id="PF13499">
    <property type="entry name" value="EF-hand_7"/>
    <property type="match status" value="1"/>
</dbReference>
<dbReference type="SMART" id="SM00054">
    <property type="entry name" value="EFh"/>
    <property type="match status" value="4"/>
</dbReference>
<dbReference type="OrthoDB" id="186625at2759"/>
<keyword evidence="2" id="KW-0963">Cytoplasm</keyword>
<dbReference type="InterPro" id="IPR051426">
    <property type="entry name" value="Peflin/Sorcin_CaBP"/>
</dbReference>
<evidence type="ECO:0000259" key="8">
    <source>
        <dbReference type="PROSITE" id="PS50222"/>
    </source>
</evidence>
<comment type="caution">
    <text evidence="9">The sequence shown here is derived from an EMBL/GenBank/DDBJ whole genome shotgun (WGS) entry which is preliminary data.</text>
</comment>
<protein>
    <recommendedName>
        <fullName evidence="8">EF-hand domain-containing protein</fullName>
    </recommendedName>
</protein>
<keyword evidence="7" id="KW-1133">Transmembrane helix</keyword>
<evidence type="ECO:0000256" key="5">
    <source>
        <dbReference type="ARBA" id="ARBA00022837"/>
    </source>
</evidence>
<keyword evidence="5" id="KW-0106">Calcium</keyword>
<keyword evidence="4" id="KW-0677">Repeat</keyword>
<dbReference type="PROSITE" id="PS50222">
    <property type="entry name" value="EF_HAND_2"/>
    <property type="match status" value="2"/>
</dbReference>
<keyword evidence="10" id="KW-1185">Reference proteome</keyword>
<evidence type="ECO:0000256" key="6">
    <source>
        <dbReference type="SAM" id="MobiDB-lite"/>
    </source>
</evidence>
<name>A0A4V4LU41_9BASI</name>
<feature type="domain" description="EF-hand" evidence="8">
    <location>
        <begin position="180"/>
        <end position="215"/>
    </location>
</feature>